<proteinExistence type="predicted"/>
<evidence type="ECO:0000313" key="1">
    <source>
        <dbReference type="EMBL" id="AQT05145.1"/>
    </source>
</evidence>
<dbReference type="EMBL" id="CP014687">
    <property type="protein sequence ID" value="AQT05145.1"/>
    <property type="molecule type" value="Genomic_DNA"/>
</dbReference>
<name>A0A1U9LFB0_9PROT</name>
<reference evidence="1 2" key="1">
    <citation type="submission" date="2016-03" db="EMBL/GenBank/DDBJ databases">
        <title>Acetic acid bacteria sequencing.</title>
        <authorList>
            <person name="Brandt J."/>
            <person name="Jakob F."/>
            <person name="Vogel R.F."/>
        </authorList>
    </citation>
    <scope>NUCLEOTIDE SEQUENCE [LARGE SCALE GENOMIC DNA]</scope>
    <source>
        <strain evidence="1 2">TMW2.1084</strain>
    </source>
</reference>
<accession>A0A1U9LFB0</accession>
<gene>
    <name evidence="1" type="ORF">A0U91_09890</name>
</gene>
<evidence type="ECO:0000313" key="2">
    <source>
        <dbReference type="Proteomes" id="UP000189055"/>
    </source>
</evidence>
<protein>
    <submittedName>
        <fullName evidence="1">Uncharacterized protein</fullName>
    </submittedName>
</protein>
<dbReference type="Proteomes" id="UP000189055">
    <property type="component" value="Chromosome"/>
</dbReference>
<sequence>MFLVGTLQEEWKFALTDRALLPRPVRISRLPVYSDSADALFHFTHPAGHDKSQLFHEQGTIRKTCPQSRFVFLSGNII</sequence>
<organism evidence="1 2">
    <name type="scientific">Acetobacter persici</name>
    <dbReference type="NCBI Taxonomy" id="1076596"/>
    <lineage>
        <taxon>Bacteria</taxon>
        <taxon>Pseudomonadati</taxon>
        <taxon>Pseudomonadota</taxon>
        <taxon>Alphaproteobacteria</taxon>
        <taxon>Acetobacterales</taxon>
        <taxon>Acetobacteraceae</taxon>
        <taxon>Acetobacter</taxon>
    </lineage>
</organism>
<dbReference type="KEGG" id="aper:A0U91_09890"/>
<dbReference type="AlphaFoldDB" id="A0A1U9LFB0"/>